<evidence type="ECO:0000256" key="1">
    <source>
        <dbReference type="SAM" id="Coils"/>
    </source>
</evidence>
<organism evidence="2 3">
    <name type="scientific">Exocentrus adspersus</name>
    <dbReference type="NCBI Taxonomy" id="1586481"/>
    <lineage>
        <taxon>Eukaryota</taxon>
        <taxon>Metazoa</taxon>
        <taxon>Ecdysozoa</taxon>
        <taxon>Arthropoda</taxon>
        <taxon>Hexapoda</taxon>
        <taxon>Insecta</taxon>
        <taxon>Pterygota</taxon>
        <taxon>Neoptera</taxon>
        <taxon>Endopterygota</taxon>
        <taxon>Coleoptera</taxon>
        <taxon>Polyphaga</taxon>
        <taxon>Cucujiformia</taxon>
        <taxon>Chrysomeloidea</taxon>
        <taxon>Cerambycidae</taxon>
        <taxon>Lamiinae</taxon>
        <taxon>Acanthocinini</taxon>
        <taxon>Exocentrus</taxon>
    </lineage>
</organism>
<accession>A0AAV8VAK2</accession>
<dbReference type="Proteomes" id="UP001159042">
    <property type="component" value="Unassembled WGS sequence"/>
</dbReference>
<comment type="caution">
    <text evidence="2">The sequence shown here is derived from an EMBL/GenBank/DDBJ whole genome shotgun (WGS) entry which is preliminary data.</text>
</comment>
<feature type="coiled-coil region" evidence="1">
    <location>
        <begin position="55"/>
        <end position="117"/>
    </location>
</feature>
<proteinExistence type="predicted"/>
<dbReference type="AlphaFoldDB" id="A0AAV8VAK2"/>
<name>A0AAV8VAK2_9CUCU</name>
<reference evidence="2 3" key="1">
    <citation type="journal article" date="2023" name="Insect Mol. Biol.">
        <title>Genome sequencing provides insights into the evolution of gene families encoding plant cell wall-degrading enzymes in longhorned beetles.</title>
        <authorList>
            <person name="Shin N.R."/>
            <person name="Okamura Y."/>
            <person name="Kirsch R."/>
            <person name="Pauchet Y."/>
        </authorList>
    </citation>
    <scope>NUCLEOTIDE SEQUENCE [LARGE SCALE GENOMIC DNA]</scope>
    <source>
        <strain evidence="2">EAD_L_NR</strain>
    </source>
</reference>
<sequence>MIKQISYFERVLADTYKPKKEITEICNNLVFYAKQIGSEEQTRWLEGTTSRIKETERLRAENEELRKEIKRYKQKESQCKQAEQLSIGVQADFNNIHEELEIRKRQTKERIRVILDEPKEYDKITQVIDEKWPEETFKVTKVKQDKAESTTEEDLAIFVDPDPTKNGEELDKLKGQIPSIGLLVEEGLTEGKMEFIKLQIEVRSSRNRDQNQYTNTTFVLPMKMDKGIEDTQVIFDLVTQLKEEALKLDRKRLKVTTAGPTRMDYLRKIMEYIFREYDIQITIVGKAMKRKDMGQKKIGQAIQREKIIVKAKPGESYADLLKSVKTCVNIEEKGIDIKTIKKTNKGDLFLEVIGGKGKAMLLKQTIEEKNQNAEVMIKTDEVILHITDIDASYNPEELRNEIIKSENLQEHQARIISMRPSQNGNQTATVAMKRAAGLRVINRDASDVISLATGKMTVRKRIGLIYALNVSNRVTQQRIATTYPHASYAIWRDTELTKPSARHIGN</sequence>
<keyword evidence="3" id="KW-1185">Reference proteome</keyword>
<dbReference type="EMBL" id="JANEYG010000207">
    <property type="protein sequence ID" value="KAJ8911214.1"/>
    <property type="molecule type" value="Genomic_DNA"/>
</dbReference>
<evidence type="ECO:0000313" key="2">
    <source>
        <dbReference type="EMBL" id="KAJ8911214.1"/>
    </source>
</evidence>
<keyword evidence="1" id="KW-0175">Coiled coil</keyword>
<gene>
    <name evidence="2" type="ORF">NQ315_014926</name>
</gene>
<protein>
    <submittedName>
        <fullName evidence="2">Uncharacterized protein</fullName>
    </submittedName>
</protein>
<evidence type="ECO:0000313" key="3">
    <source>
        <dbReference type="Proteomes" id="UP001159042"/>
    </source>
</evidence>